<proteinExistence type="predicted"/>
<reference evidence="4" key="1">
    <citation type="submission" date="2025-08" db="UniProtKB">
        <authorList>
            <consortium name="RefSeq"/>
        </authorList>
    </citation>
    <scope>IDENTIFICATION</scope>
    <source>
        <tissue evidence="4">Entire body</tissue>
    </source>
</reference>
<feature type="region of interest" description="Disordered" evidence="2">
    <location>
        <begin position="2025"/>
        <end position="2052"/>
    </location>
</feature>
<dbReference type="Proteomes" id="UP000192223">
    <property type="component" value="Unplaced"/>
</dbReference>
<evidence type="ECO:0000256" key="2">
    <source>
        <dbReference type="SAM" id="MobiDB-lite"/>
    </source>
</evidence>
<dbReference type="SUPFAM" id="SSF49879">
    <property type="entry name" value="SMAD/FHA domain"/>
    <property type="match status" value="1"/>
</dbReference>
<dbReference type="PANTHER" id="PTHR21603:SF18">
    <property type="entry name" value="ANTIGEN KI-67-LIKE PROTEIN"/>
    <property type="match status" value="1"/>
</dbReference>
<feature type="compositionally biased region" description="Basic and acidic residues" evidence="2">
    <location>
        <begin position="442"/>
        <end position="451"/>
    </location>
</feature>
<evidence type="ECO:0000313" key="4">
    <source>
        <dbReference type="RefSeq" id="XP_018319659.2"/>
    </source>
</evidence>
<feature type="compositionally biased region" description="Basic and acidic residues" evidence="2">
    <location>
        <begin position="824"/>
        <end position="842"/>
    </location>
</feature>
<feature type="compositionally biased region" description="Low complexity" evidence="2">
    <location>
        <begin position="594"/>
        <end position="604"/>
    </location>
</feature>
<feature type="region of interest" description="Disordered" evidence="2">
    <location>
        <begin position="514"/>
        <end position="540"/>
    </location>
</feature>
<evidence type="ECO:0000313" key="3">
    <source>
        <dbReference type="Proteomes" id="UP000192223"/>
    </source>
</evidence>
<dbReference type="PROSITE" id="PS50889">
    <property type="entry name" value="S4"/>
    <property type="match status" value="1"/>
</dbReference>
<feature type="region of interest" description="Disordered" evidence="2">
    <location>
        <begin position="594"/>
        <end position="627"/>
    </location>
</feature>
<feature type="region of interest" description="Disordered" evidence="2">
    <location>
        <begin position="1845"/>
        <end position="1867"/>
    </location>
</feature>
<protein>
    <submittedName>
        <fullName evidence="4">Uncharacterized protein LOC108733104</fullName>
    </submittedName>
</protein>
<dbReference type="OrthoDB" id="6288785at2759"/>
<feature type="region of interest" description="Disordered" evidence="2">
    <location>
        <begin position="1698"/>
        <end position="1751"/>
    </location>
</feature>
<feature type="region of interest" description="Disordered" evidence="2">
    <location>
        <begin position="821"/>
        <end position="842"/>
    </location>
</feature>
<dbReference type="GO" id="GO:0007088">
    <property type="term" value="P:regulation of mitotic nuclear division"/>
    <property type="evidence" value="ECO:0007669"/>
    <property type="project" value="TreeGrafter"/>
</dbReference>
<feature type="compositionally biased region" description="Basic residues" evidence="2">
    <location>
        <begin position="1973"/>
        <end position="1982"/>
    </location>
</feature>
<feature type="region of interest" description="Disordered" evidence="2">
    <location>
        <begin position="1967"/>
        <end position="2005"/>
    </location>
</feature>
<feature type="compositionally biased region" description="Basic and acidic residues" evidence="2">
    <location>
        <begin position="1727"/>
        <end position="1751"/>
    </location>
</feature>
<dbReference type="GO" id="GO:0005694">
    <property type="term" value="C:chromosome"/>
    <property type="evidence" value="ECO:0007669"/>
    <property type="project" value="TreeGrafter"/>
</dbReference>
<feature type="compositionally biased region" description="Low complexity" evidence="2">
    <location>
        <begin position="1983"/>
        <end position="1995"/>
    </location>
</feature>
<dbReference type="GeneID" id="108733104"/>
<feature type="region of interest" description="Disordered" evidence="2">
    <location>
        <begin position="442"/>
        <end position="461"/>
    </location>
</feature>
<dbReference type="Gene3D" id="2.60.200.20">
    <property type="match status" value="1"/>
</dbReference>
<feature type="region of interest" description="Disordered" evidence="2">
    <location>
        <begin position="255"/>
        <end position="287"/>
    </location>
</feature>
<feature type="compositionally biased region" description="Basic and acidic residues" evidence="2">
    <location>
        <begin position="1709"/>
        <end position="1720"/>
    </location>
</feature>
<feature type="region of interest" description="Disordered" evidence="2">
    <location>
        <begin position="1569"/>
        <end position="1588"/>
    </location>
</feature>
<dbReference type="STRING" id="224129.A0A1W4W6C7"/>
<dbReference type="InParanoid" id="A0A1W4W6C7"/>
<feature type="compositionally biased region" description="Basic residues" evidence="2">
    <location>
        <begin position="452"/>
        <end position="461"/>
    </location>
</feature>
<dbReference type="KEGG" id="apln:108733104"/>
<keyword evidence="1" id="KW-0694">RNA-binding</keyword>
<dbReference type="PANTHER" id="PTHR21603">
    <property type="entry name" value="ANTIGEN KI-67-LIKE PROTEIN"/>
    <property type="match status" value="1"/>
</dbReference>
<feature type="compositionally biased region" description="Polar residues" evidence="2">
    <location>
        <begin position="982"/>
        <end position="1016"/>
    </location>
</feature>
<gene>
    <name evidence="4" type="primary">LOC108733104</name>
</gene>
<name>A0A1W4W6C7_AGRPL</name>
<feature type="compositionally biased region" description="Polar residues" evidence="2">
    <location>
        <begin position="271"/>
        <end position="287"/>
    </location>
</feature>
<feature type="compositionally biased region" description="Polar residues" evidence="2">
    <location>
        <begin position="790"/>
        <end position="805"/>
    </location>
</feature>
<dbReference type="InterPro" id="IPR008984">
    <property type="entry name" value="SMAD_FHA_dom_sf"/>
</dbReference>
<accession>A0A1W4W6C7</accession>
<feature type="region of interest" description="Disordered" evidence="2">
    <location>
        <begin position="780"/>
        <end position="805"/>
    </location>
</feature>
<evidence type="ECO:0000256" key="1">
    <source>
        <dbReference type="PROSITE-ProRule" id="PRU00182"/>
    </source>
</evidence>
<dbReference type="GO" id="GO:0051983">
    <property type="term" value="P:regulation of chromosome segregation"/>
    <property type="evidence" value="ECO:0007669"/>
    <property type="project" value="TreeGrafter"/>
</dbReference>
<sequence length="2052" mass="233478">MTEPNLYGYLTLLKNDTLIHKYTLAPKKWTIGGGLSNNIRFLTDDDRLLSTQCVIIVQDNGVAILKNKKAMVPITVNKKKINASKVLEPGDILEISTKQFLYGNDVLTKKKIKELSRNIKQGCILKFPSVSKRSRNWKTSSKKLEAANLSNKNMEFNSEKVTPDKLLPTKKSQSISTSFSKTPMPDKLCAKPSTRLSVSTGKIYKSKKPVTKLNKNENFSSHIPVLNKNPISLNATSSRIRKKIWLEDVFDNTEPAKGKDKKQSIIKISSTESTPLERTNKPVQSTPQYSLRKRSSFQNIDSFIDNSVNDSSFQLNSSSVSNRNTSMQKIIKKNSVNKVTKIPESSFKVSYVLDTPVPSGTQKLSKSFVFSPAIKTSRRVSRRCTTGIKNRSCKKNENANKSINLPTRSIKLKSSLNKKLFSRSETVENLTEIKSECISNKEDEVNPELRKSPSKKCKRSKRYTNNQINENNIKILEDAVKPSSTNISKISIKAQVNDDEEILAESFGKELNSSITHENESMGIRRSSELSKKHSEQSNSFNDIKKESFEQKIDTLTTGRRSARYNIKETNNISENTSVSDYFEQGSYEEDISTNFNVNTSSSSDQGNSKTGRRQDNYDKEDFLPEENLENTNQVLIRRSNKQAVEELEKSNSFHDHNQQNIKSGENIKTRYSLKNARDYVGVLDSSNRLNLMKNISLNESALKISRKSGKRNSDPLIFNRSEEKLKQISNISLCLRRSNDYNRNQSNNDANKLNISEEITQKSPNAVRVSSMIKFSPITPGIRQKSRASKTPTPTESKSNSCNTSVKIPYNKIEDESLFSTSTDKENTSATEVTKELHSPEEVYRTPDSIVKIPKQIPKTPKSNVKSRKSVFLQDFEHNKFNPDNLGGNETNNDTTIVESNNMSQTPKTPKSNRKVRISDNIPIGQPSIVKDLRKSIASPECNFKNKSSENEYFQYSDHISSKSLASINDSFMQETEKTPYSRTKRSSSLAQLSPKSNIKASIRSNPANVSTPKSNIKIRHSVTFEITTDDLQSLAQSSLRESNGAVNQNKVSKPKERSLIAYTEIGSVKQLPSKKRQRSSIHICLPEKRQKIDDEYLGVENDYNQQMLQDISNDSSFDNCIDTDGKTPTLIGSKTYAAQKRGFTDSKENIEKCKRRSLPSEVLFSQENKSHDYTNDNEYSFISSTDTSSILFEYHPATNINNLLVNNITFKPEALNISGVVTLTPKKEKFISTRNSSSNTKMPKSKDGCNEISAITKNCKIPENESEKGHNELGKTNIVSRITKNQKEPVSSYVDRKLFKSSKQQREPACSYEDVRGVKKLLTTPKQQREPACSYEDVRGVKKLLTTPKQQKEPACSYEDVRGVKKLLKTPKQQKEPACSYEDVQGVKKLLTIPKQQREPLCSYEDVRGVKKLLTTPKQQKEPACSYEDVRGLKKLLKTPKQQKEPACSYEDVRGVKKLLTTPKQQKEPACSYEDVRGVKNIFKTSREQNEPLNSYENIEGVKNLFKTPKLQTEPPNSYENVEGIDELFKTPLLVGSRRIRKNTEDDNILMSQEQKIKSLNKIKNISNTPSKSLSESEDAEKDVMSLRRTRRQIKTKQCESSEMIAEDDKILPKEIRILRKKNVETSAGLNTENKIESTETSTKNTNRNTEVTETKHTNEDSRVFSNDVLKRTVRTRRAKNVETDIADITAHEEEIQRSNRRAQKGIKKEEILNEKPKRATRKQIKNEEIKDKRETSNKQSKKASDVTVEKDIEKIKEENISFESDNSESHKNVITNLIQSNRFKRRKAHLYEEENSQLNDVNIETPAIKNEISDSVRRRQPKRKKTETSEIAHNSFEDIKHESDVNSNNDENMGALQRKQSKRKKATNLNEIEYDTLESIKDEIDTSDDKNEAAVRRKRPRRKNNDVCQAETEMHLDDVEVGRSLRTRRQKKAATIDIDKTEEYKKSVDSLSAKKTKVAVILEEEQQARKSNRTPKTRKVSPGNSGNVNNSPITVRETRKKTRRILSKDEIEAASEIMPEIERKTRRAKATVKVDDEITPIRKSTRQRR</sequence>
<dbReference type="GO" id="GO:0005634">
    <property type="term" value="C:nucleus"/>
    <property type="evidence" value="ECO:0007669"/>
    <property type="project" value="TreeGrafter"/>
</dbReference>
<dbReference type="RefSeq" id="XP_018319659.2">
    <property type="nucleotide sequence ID" value="XM_018464157.2"/>
</dbReference>
<dbReference type="GO" id="GO:0003723">
    <property type="term" value="F:RNA binding"/>
    <property type="evidence" value="ECO:0007669"/>
    <property type="project" value="UniProtKB-KW"/>
</dbReference>
<organism evidence="3 4">
    <name type="scientific">Agrilus planipennis</name>
    <name type="common">Emerald ash borer</name>
    <name type="synonym">Agrilus marcopoli</name>
    <dbReference type="NCBI Taxonomy" id="224129"/>
    <lineage>
        <taxon>Eukaryota</taxon>
        <taxon>Metazoa</taxon>
        <taxon>Ecdysozoa</taxon>
        <taxon>Arthropoda</taxon>
        <taxon>Hexapoda</taxon>
        <taxon>Insecta</taxon>
        <taxon>Pterygota</taxon>
        <taxon>Neoptera</taxon>
        <taxon>Endopterygota</taxon>
        <taxon>Coleoptera</taxon>
        <taxon>Polyphaga</taxon>
        <taxon>Elateriformia</taxon>
        <taxon>Buprestoidea</taxon>
        <taxon>Buprestidae</taxon>
        <taxon>Agrilinae</taxon>
        <taxon>Agrilus</taxon>
    </lineage>
</organism>
<feature type="region of interest" description="Disordered" evidence="2">
    <location>
        <begin position="1636"/>
        <end position="1661"/>
    </location>
</feature>
<keyword evidence="3" id="KW-1185">Reference proteome</keyword>
<feature type="region of interest" description="Disordered" evidence="2">
    <location>
        <begin position="975"/>
        <end position="1016"/>
    </location>
</feature>
<feature type="compositionally biased region" description="Basic and acidic residues" evidence="2">
    <location>
        <begin position="526"/>
        <end position="536"/>
    </location>
</feature>
<feature type="compositionally biased region" description="Polar residues" evidence="2">
    <location>
        <begin position="1636"/>
        <end position="1652"/>
    </location>
</feature>
<feature type="compositionally biased region" description="Basic and acidic residues" evidence="2">
    <location>
        <begin position="613"/>
        <end position="623"/>
    </location>
</feature>